<comment type="caution">
    <text evidence="2">The sequence shown here is derived from an EMBL/GenBank/DDBJ whole genome shotgun (WGS) entry which is preliminary data.</text>
</comment>
<evidence type="ECO:0000313" key="3">
    <source>
        <dbReference type="Proteomes" id="UP001220670"/>
    </source>
</evidence>
<gene>
    <name evidence="2" type="ORF">PO250_03295</name>
</gene>
<dbReference type="CDD" id="cd04301">
    <property type="entry name" value="NAT_SF"/>
    <property type="match status" value="1"/>
</dbReference>
<sequence>MTETVGIKLATPADAQAILKLLRQLSLESEAILVPHLDKLTVEQEEYSLYDICESTDSLILLAQYQDQPIGIVTIMGLADQPQVGELGVAVLKDFWQNGIGSLLVDEATYWFENYSTLEKLVLDVFSDNVPAIRLYQKYGFIKTGDATIEDQNKHPRSAVLMEYRSSTDNKND</sequence>
<dbReference type="PANTHER" id="PTHR43617:SF34">
    <property type="entry name" value="PUTATIVE-RELATED"/>
    <property type="match status" value="1"/>
</dbReference>
<dbReference type="InterPro" id="IPR016181">
    <property type="entry name" value="Acyl_CoA_acyltransferase"/>
</dbReference>
<dbReference type="SUPFAM" id="SSF55729">
    <property type="entry name" value="Acyl-CoA N-acyltransferases (Nat)"/>
    <property type="match status" value="1"/>
</dbReference>
<dbReference type="GO" id="GO:0016747">
    <property type="term" value="F:acyltransferase activity, transferring groups other than amino-acyl groups"/>
    <property type="evidence" value="ECO:0007669"/>
    <property type="project" value="InterPro"/>
</dbReference>
<dbReference type="PROSITE" id="PS51186">
    <property type="entry name" value="GNAT"/>
    <property type="match status" value="1"/>
</dbReference>
<accession>A0AAJ1M9V7</accession>
<reference evidence="2" key="1">
    <citation type="submission" date="2023-01" db="EMBL/GenBank/DDBJ databases">
        <title>Genome analysis of 13 Lactobacillus isolated from gut of wild boar.</title>
        <authorList>
            <person name="Papp P."/>
            <person name="Libisch B."/>
            <person name="Nagy T."/>
            <person name="Olasz F."/>
        </authorList>
    </citation>
    <scope>NUCLEOTIDE SEQUENCE</scope>
    <source>
        <strain evidence="2">F146</strain>
    </source>
</reference>
<dbReference type="RefSeq" id="WP_169461249.1">
    <property type="nucleotide sequence ID" value="NZ_JAQOMV010000021.1"/>
</dbReference>
<dbReference type="Proteomes" id="UP001220670">
    <property type="component" value="Unassembled WGS sequence"/>
</dbReference>
<dbReference type="InterPro" id="IPR050276">
    <property type="entry name" value="MshD_Acetyltransferase"/>
</dbReference>
<dbReference type="AlphaFoldDB" id="A0AAJ1M9V7"/>
<dbReference type="EMBL" id="JAQONE010000011">
    <property type="protein sequence ID" value="MDC2829346.1"/>
    <property type="molecule type" value="Genomic_DNA"/>
</dbReference>
<feature type="domain" description="N-acetyltransferase" evidence="1">
    <location>
        <begin position="5"/>
        <end position="167"/>
    </location>
</feature>
<evidence type="ECO:0000313" key="2">
    <source>
        <dbReference type="EMBL" id="MDC2829346.1"/>
    </source>
</evidence>
<organism evidence="2 3">
    <name type="scientific">Limosilactobacillus mucosae</name>
    <name type="common">Lactobacillus mucosae</name>
    <dbReference type="NCBI Taxonomy" id="97478"/>
    <lineage>
        <taxon>Bacteria</taxon>
        <taxon>Bacillati</taxon>
        <taxon>Bacillota</taxon>
        <taxon>Bacilli</taxon>
        <taxon>Lactobacillales</taxon>
        <taxon>Lactobacillaceae</taxon>
        <taxon>Limosilactobacillus</taxon>
    </lineage>
</organism>
<protein>
    <submittedName>
        <fullName evidence="2">GNAT family N-acetyltransferase</fullName>
    </submittedName>
</protein>
<evidence type="ECO:0000259" key="1">
    <source>
        <dbReference type="PROSITE" id="PS51186"/>
    </source>
</evidence>
<dbReference type="PANTHER" id="PTHR43617">
    <property type="entry name" value="L-AMINO ACID N-ACETYLTRANSFERASE"/>
    <property type="match status" value="1"/>
</dbReference>
<name>A0AAJ1M9V7_LIMMU</name>
<proteinExistence type="predicted"/>
<dbReference type="InterPro" id="IPR000182">
    <property type="entry name" value="GNAT_dom"/>
</dbReference>
<dbReference type="Pfam" id="PF00583">
    <property type="entry name" value="Acetyltransf_1"/>
    <property type="match status" value="1"/>
</dbReference>
<dbReference type="Gene3D" id="3.40.630.30">
    <property type="match status" value="1"/>
</dbReference>